<proteinExistence type="predicted"/>
<evidence type="ECO:0000256" key="1">
    <source>
        <dbReference type="SAM" id="SignalP"/>
    </source>
</evidence>
<feature type="signal peptide" evidence="1">
    <location>
        <begin position="1"/>
        <end position="19"/>
    </location>
</feature>
<dbReference type="EMBL" id="JAJIRN010000003">
    <property type="protein sequence ID" value="MCV2368084.1"/>
    <property type="molecule type" value="Genomic_DNA"/>
</dbReference>
<name>A0ABT2YDG1_9BURK</name>
<protein>
    <recommendedName>
        <fullName evidence="4">Lipoprotein</fullName>
    </recommendedName>
</protein>
<evidence type="ECO:0000313" key="2">
    <source>
        <dbReference type="EMBL" id="MCV2368084.1"/>
    </source>
</evidence>
<sequence length="143" mass="15321">MKKVLLAVALASLMGAAQAARSPVALVEPARVVLASATSTAAQTPTMEQVKSAIIKGGVVHDWMLASDEPGKLRLKFNKQDKHEVVVDVSYDPSGFQIRYVSSVNMQYATSGAGAIIHPFYNKWIGSLSQSILLELGRAPVQQ</sequence>
<dbReference type="Proteomes" id="UP001209701">
    <property type="component" value="Unassembled WGS sequence"/>
</dbReference>
<keyword evidence="3" id="KW-1185">Reference proteome</keyword>
<evidence type="ECO:0008006" key="4">
    <source>
        <dbReference type="Google" id="ProtNLM"/>
    </source>
</evidence>
<dbReference type="RefSeq" id="WP_263570701.1">
    <property type="nucleotide sequence ID" value="NZ_JAJIRN010000003.1"/>
</dbReference>
<evidence type="ECO:0000313" key="3">
    <source>
        <dbReference type="Proteomes" id="UP001209701"/>
    </source>
</evidence>
<gene>
    <name evidence="2" type="ORF">LNV07_08230</name>
</gene>
<feature type="chain" id="PRO_5045916883" description="Lipoprotein" evidence="1">
    <location>
        <begin position="20"/>
        <end position="143"/>
    </location>
</feature>
<comment type="caution">
    <text evidence="2">The sequence shown here is derived from an EMBL/GenBank/DDBJ whole genome shotgun (WGS) entry which is preliminary data.</text>
</comment>
<reference evidence="2 3" key="1">
    <citation type="submission" date="2021-11" db="EMBL/GenBank/DDBJ databases">
        <authorList>
            <person name="Liang Q."/>
            <person name="Mou H."/>
            <person name="Liu Z."/>
        </authorList>
    </citation>
    <scope>NUCLEOTIDE SEQUENCE [LARGE SCALE GENOMIC DNA]</scope>
    <source>
        <strain evidence="2 3">CHU3</strain>
    </source>
</reference>
<accession>A0ABT2YDG1</accession>
<organism evidence="2 3">
    <name type="scientific">Roseateles oligotrophus</name>
    <dbReference type="NCBI Taxonomy" id="1769250"/>
    <lineage>
        <taxon>Bacteria</taxon>
        <taxon>Pseudomonadati</taxon>
        <taxon>Pseudomonadota</taxon>
        <taxon>Betaproteobacteria</taxon>
        <taxon>Burkholderiales</taxon>
        <taxon>Sphaerotilaceae</taxon>
        <taxon>Roseateles</taxon>
    </lineage>
</organism>
<keyword evidence="1" id="KW-0732">Signal</keyword>